<evidence type="ECO:0000256" key="1">
    <source>
        <dbReference type="SAM" id="SignalP"/>
    </source>
</evidence>
<keyword evidence="3" id="KW-1185">Reference proteome</keyword>
<dbReference type="OrthoDB" id="8372029at2"/>
<reference evidence="3" key="1">
    <citation type="submission" date="2016-10" db="EMBL/GenBank/DDBJ databases">
        <authorList>
            <person name="Varghese N."/>
            <person name="Submissions S."/>
        </authorList>
    </citation>
    <scope>NUCLEOTIDE SEQUENCE [LARGE SCALE GENOMIC DNA]</scope>
    <source>
        <strain evidence="3">JCM 21621</strain>
    </source>
</reference>
<evidence type="ECO:0000313" key="2">
    <source>
        <dbReference type="EMBL" id="SDO58457.1"/>
    </source>
</evidence>
<dbReference type="AlphaFoldDB" id="A0A1H0KR69"/>
<dbReference type="EMBL" id="FNIJ01000013">
    <property type="protein sequence ID" value="SDO58457.1"/>
    <property type="molecule type" value="Genomic_DNA"/>
</dbReference>
<accession>A0A1H0KR69</accession>
<keyword evidence="1" id="KW-0732">Signal</keyword>
<organism evidence="2 3">
    <name type="scientific">Pseudomonas jinjuensis</name>
    <dbReference type="NCBI Taxonomy" id="198616"/>
    <lineage>
        <taxon>Bacteria</taxon>
        <taxon>Pseudomonadati</taxon>
        <taxon>Pseudomonadota</taxon>
        <taxon>Gammaproteobacteria</taxon>
        <taxon>Pseudomonadales</taxon>
        <taxon>Pseudomonadaceae</taxon>
        <taxon>Pseudomonas</taxon>
    </lineage>
</organism>
<gene>
    <name evidence="2" type="ORF">SAMN05216193_11330</name>
</gene>
<evidence type="ECO:0000313" key="3">
    <source>
        <dbReference type="Proteomes" id="UP000242957"/>
    </source>
</evidence>
<feature type="chain" id="PRO_5017185246" description="Membrane-bound lysozyme-inhibitor of c-type lysozyme" evidence="1">
    <location>
        <begin position="20"/>
        <end position="99"/>
    </location>
</feature>
<protein>
    <recommendedName>
        <fullName evidence="4">Membrane-bound lysozyme-inhibitor of c-type lysozyme</fullName>
    </recommendedName>
</protein>
<dbReference type="RefSeq" id="WP_084312066.1">
    <property type="nucleotide sequence ID" value="NZ_FNIJ01000013.1"/>
</dbReference>
<feature type="signal peptide" evidence="1">
    <location>
        <begin position="1"/>
        <end position="19"/>
    </location>
</feature>
<name>A0A1H0KR69_9PSED</name>
<evidence type="ECO:0008006" key="4">
    <source>
        <dbReference type="Google" id="ProtNLM"/>
    </source>
</evidence>
<dbReference type="Proteomes" id="UP000242957">
    <property type="component" value="Unassembled WGS sequence"/>
</dbReference>
<sequence>MYRPFLVAILLTASAAAHAEGLPLLDYDCPGNIAVHAEGESVFVNGKEAKVKKFNDKYYEARGGGVTISISLEDDGTATVSYTGKGGANGVCSSSEAEE</sequence>
<proteinExistence type="predicted"/>